<organism evidence="6">
    <name type="scientific">hydrothermal vent metagenome</name>
    <dbReference type="NCBI Taxonomy" id="652676"/>
    <lineage>
        <taxon>unclassified sequences</taxon>
        <taxon>metagenomes</taxon>
        <taxon>ecological metagenomes</taxon>
    </lineage>
</organism>
<evidence type="ECO:0000256" key="5">
    <source>
        <dbReference type="ARBA" id="ARBA00023288"/>
    </source>
</evidence>
<evidence type="ECO:0000256" key="3">
    <source>
        <dbReference type="ARBA" id="ARBA00023136"/>
    </source>
</evidence>
<name>A0A3B1DRE8_9ZZZZ</name>
<reference evidence="6" key="1">
    <citation type="submission" date="2018-06" db="EMBL/GenBank/DDBJ databases">
        <authorList>
            <person name="Zhirakovskaya E."/>
        </authorList>
    </citation>
    <scope>NUCLEOTIDE SEQUENCE</scope>
</reference>
<proteinExistence type="predicted"/>
<dbReference type="PIRSF" id="PIRSF002859">
    <property type="entry name" value="Lipo_traT"/>
    <property type="match status" value="1"/>
</dbReference>
<protein>
    <submittedName>
        <fullName evidence="6">IncF plasmid conjugative transfer surface exclusion protein TraT</fullName>
    </submittedName>
</protein>
<evidence type="ECO:0000256" key="4">
    <source>
        <dbReference type="ARBA" id="ARBA00023139"/>
    </source>
</evidence>
<dbReference type="GO" id="GO:0009279">
    <property type="term" value="C:cell outer membrane"/>
    <property type="evidence" value="ECO:0007669"/>
    <property type="project" value="UniProtKB-SubCell"/>
</dbReference>
<gene>
    <name evidence="6" type="ORF">MNBD_NITROSPIRAE03-225</name>
</gene>
<dbReference type="AlphaFoldDB" id="A0A3B1DRE8"/>
<comment type="subcellular location">
    <subcellularLocation>
        <location evidence="1">Cell outer membrane</location>
        <topology evidence="1">Lipid-anchor</topology>
    </subcellularLocation>
</comment>
<evidence type="ECO:0000313" key="6">
    <source>
        <dbReference type="EMBL" id="VAX34355.1"/>
    </source>
</evidence>
<sequence>MKAVNRRSYRSRGSRKIFRFFGVAVLIALMLGGLTSVLGGCAGTRQAIENREMSLSAKMSNTIFLNPEVLEKNNRIYVRVTNTSGFQEINFAQLLKNKLAAKGYTITNKPSEAGYILQANLLYLGAKKKDLTADGMLVGGFGGALAGSAIGKGRRGPALAAGAGAVVGSVVGGLVGSMVHVDTYLGAVDIQIKERVPGGVVGTMRTNAKQGSSTTLKTTRRIESKFQEYRTRIAVKATQTNIDRVKACNAIAQMLGSKIAGMF</sequence>
<dbReference type="Pfam" id="PF05818">
    <property type="entry name" value="TraT"/>
    <property type="match status" value="1"/>
</dbReference>
<keyword evidence="5" id="KW-0449">Lipoprotein</keyword>
<evidence type="ECO:0000256" key="2">
    <source>
        <dbReference type="ARBA" id="ARBA00022729"/>
    </source>
</evidence>
<dbReference type="EMBL" id="UOGI01000301">
    <property type="protein sequence ID" value="VAX34355.1"/>
    <property type="molecule type" value="Genomic_DNA"/>
</dbReference>
<keyword evidence="2" id="KW-0732">Signal</keyword>
<keyword evidence="4" id="KW-0564">Palmitate</keyword>
<dbReference type="InterPro" id="IPR008874">
    <property type="entry name" value="TraT_complement-R"/>
</dbReference>
<accession>A0A3B1DRE8</accession>
<keyword evidence="3" id="KW-0472">Membrane</keyword>
<evidence type="ECO:0000256" key="1">
    <source>
        <dbReference type="ARBA" id="ARBA00004459"/>
    </source>
</evidence>